<evidence type="ECO:0000256" key="1">
    <source>
        <dbReference type="SAM" id="MobiDB-lite"/>
    </source>
</evidence>
<accession>A0A0L6UKL1</accession>
<comment type="caution">
    <text evidence="2">The sequence shown here is derived from an EMBL/GenBank/DDBJ whole genome shotgun (WGS) entry which is preliminary data.</text>
</comment>
<reference evidence="2 3" key="1">
    <citation type="submission" date="2015-08" db="EMBL/GenBank/DDBJ databases">
        <title>Next Generation Sequencing and Analysis of the Genome of Puccinia sorghi L Schw, the Causal Agent of Maize Common Rust.</title>
        <authorList>
            <person name="Rochi L."/>
            <person name="Burguener G."/>
            <person name="Darino M."/>
            <person name="Turjanski A."/>
            <person name="Kreff E."/>
            <person name="Dieguez M.J."/>
            <person name="Sacco F."/>
        </authorList>
    </citation>
    <scope>NUCLEOTIDE SEQUENCE [LARGE SCALE GENOMIC DNA]</scope>
    <source>
        <strain evidence="2 3">RO10H11247</strain>
    </source>
</reference>
<dbReference type="AlphaFoldDB" id="A0A0L6UKL1"/>
<evidence type="ECO:0000313" key="2">
    <source>
        <dbReference type="EMBL" id="KNZ49069.1"/>
    </source>
</evidence>
<sequence length="954" mass="107786">MFLTPEKQASKSVNCPLRPSSPLSGSSKGLHTIFGGVNACRGVDANPHQKGVWMPIHTKKGCGRQSTPKRDASKEASTFHCHQQHTHQPFLLAIILQLILIWHQHHKKHWNLQSTHAASTPSFKALNTSGCTKTVLVCVNTVIIKLFLVHHFSFQILKHSSSHESGFIRWTHLLVIEVYCCLFTSHTFCVPNHLHPPAPPCPFSEDHQMWWDLGKRWAWGELGGVNLNTSHRCVWKYGLLIHSEWITTHSSIVLNEYNSLVHQEGINLKWTLLRKVLSSVVPQLHSIVLLARALPQASKFTSTYSWVLHDVKALEAPRFSSIYDKQRRAKELPSPPPRMGKQFLIRSCPTHRESRQAIKLSSFSDNPACHYGLLCPKMSYNRRNRGEIGKKFRKHRIKISMSATGQKAGYTIFCRHRSTNTYTDQIIDSIRGSNCEVLKCPRKCIFTWLVGKYQDIDALIYDRVELPPFHTSRPRTLIDVQFIYKIHRSPSSHGWSLTFPAILRHLVVVQGQALKRASHLEGFEEETLSGMADQLRYIAQSGGRSLLRKLSGDRPPDLQVQSFESANLPTNISSGASAWASLVLAESHVITLSQLGFLVPQVFHVHPDSPIIINRHPDHLSLSSRKHFTSWLVDSLTPVCINGSVFPYEICVEAHNGIELITERYCFTLWRSSTLTFDSGLLVGGHNTDFGLTHQCDTITARTHFSPLKKTTMLIVVSSDQFALAEEEIILNMNWSWRKRERRLKIPPHMPTHACMHGTPLHDNPPLQLTLLCGLSTSEREPIASSSLTYNMSIPHNTQKHLFVAPMALTKTLSVDFEHGSRVSTKAKQPNRLDSRQRIQRIARSRSECDKSEWELFTEDMSLIGLKERELQQARMCLPMKSGQLSTTVYPPSSKNKPLVRLDPSSQPAHLAACIHSQMASTVDELALTISDHCSVSFQVTPELPALPQRLPSQ</sequence>
<feature type="region of interest" description="Disordered" evidence="1">
    <location>
        <begin position="1"/>
        <end position="26"/>
    </location>
</feature>
<proteinExistence type="predicted"/>
<protein>
    <submittedName>
        <fullName evidence="2">Uncharacterized protein</fullName>
    </submittedName>
</protein>
<dbReference type="Proteomes" id="UP000037035">
    <property type="component" value="Unassembled WGS sequence"/>
</dbReference>
<evidence type="ECO:0000313" key="3">
    <source>
        <dbReference type="Proteomes" id="UP000037035"/>
    </source>
</evidence>
<feature type="compositionally biased region" description="Low complexity" evidence="1">
    <location>
        <begin position="16"/>
        <end position="26"/>
    </location>
</feature>
<name>A0A0L6UKL1_9BASI</name>
<dbReference type="VEuPathDB" id="FungiDB:VP01_522g1"/>
<gene>
    <name evidence="2" type="ORF">VP01_522g1</name>
</gene>
<keyword evidence="3" id="KW-1185">Reference proteome</keyword>
<organism evidence="2 3">
    <name type="scientific">Puccinia sorghi</name>
    <dbReference type="NCBI Taxonomy" id="27349"/>
    <lineage>
        <taxon>Eukaryota</taxon>
        <taxon>Fungi</taxon>
        <taxon>Dikarya</taxon>
        <taxon>Basidiomycota</taxon>
        <taxon>Pucciniomycotina</taxon>
        <taxon>Pucciniomycetes</taxon>
        <taxon>Pucciniales</taxon>
        <taxon>Pucciniaceae</taxon>
        <taxon>Puccinia</taxon>
    </lineage>
</organism>
<dbReference type="EMBL" id="LAVV01010420">
    <property type="protein sequence ID" value="KNZ49069.1"/>
    <property type="molecule type" value="Genomic_DNA"/>
</dbReference>